<reference evidence="3" key="1">
    <citation type="journal article" date="2019" name="Int. J. Syst. Evol. Microbiol.">
        <title>The Global Catalogue of Microorganisms (GCM) 10K type strain sequencing project: providing services to taxonomists for standard genome sequencing and annotation.</title>
        <authorList>
            <consortium name="The Broad Institute Genomics Platform"/>
            <consortium name="The Broad Institute Genome Sequencing Center for Infectious Disease"/>
            <person name="Wu L."/>
            <person name="Ma J."/>
        </authorList>
    </citation>
    <scope>NUCLEOTIDE SEQUENCE [LARGE SCALE GENOMIC DNA]</scope>
    <source>
        <strain evidence="3">JCM 3338</strain>
    </source>
</reference>
<dbReference type="InterPro" id="IPR003673">
    <property type="entry name" value="CoA-Trfase_fam_III"/>
</dbReference>
<name>A0ABW4XHK1_9ACTN</name>
<protein>
    <submittedName>
        <fullName evidence="2">CaiB/BaiF CoA transferase family protein</fullName>
    </submittedName>
</protein>
<sequence length="400" mass="42848">MTTTDPTSDTPAALEGIRVLDFTQMMLGPFATQVLADLGADVIKVERPEVGEWERGLEFAGRLIGTDSAAFVAMNRNKRSVAIDLKGKGARDALLRLAETCDVVVENFRPGVMDRLGLGYEDFRAVRADIIYCSGSGWGQRTKYAQENRPGQDLLIQAASGLALNTGTAGDPPIAAGTSICDATGALTLANGILAALLARYRHGVGQRVEVDLFHATMAILTQEISAMVNLGLDFTRSEAGIAQPWLSAPFGMYRTADGWIAIAMGELSAVAEVFGDPALADMDAWADRDAIKRRLDAVTPSRTTEDWLHPLLAAGLWAAPVRTMKEAAAELAADGSPLIVDVEHTSGETLQLVGCPITLSETPWRQRLRPPAVGEHTREVLSEVLSEEALRDLQEAGAL</sequence>
<keyword evidence="3" id="KW-1185">Reference proteome</keyword>
<evidence type="ECO:0000256" key="1">
    <source>
        <dbReference type="ARBA" id="ARBA00022679"/>
    </source>
</evidence>
<dbReference type="GO" id="GO:0016740">
    <property type="term" value="F:transferase activity"/>
    <property type="evidence" value="ECO:0007669"/>
    <property type="project" value="UniProtKB-KW"/>
</dbReference>
<dbReference type="EMBL" id="JBHUHP010000030">
    <property type="protein sequence ID" value="MFD2094163.1"/>
    <property type="molecule type" value="Genomic_DNA"/>
</dbReference>
<proteinExistence type="predicted"/>
<dbReference type="Gene3D" id="3.40.50.10540">
    <property type="entry name" value="Crotonobetainyl-coa:carnitine coa-transferase, domain 1"/>
    <property type="match status" value="1"/>
</dbReference>
<dbReference type="SUPFAM" id="SSF89796">
    <property type="entry name" value="CoA-transferase family III (CaiB/BaiF)"/>
    <property type="match status" value="1"/>
</dbReference>
<accession>A0ABW4XHK1</accession>
<organism evidence="2 3">
    <name type="scientific">Blastococcus deserti</name>
    <dbReference type="NCBI Taxonomy" id="2259033"/>
    <lineage>
        <taxon>Bacteria</taxon>
        <taxon>Bacillati</taxon>
        <taxon>Actinomycetota</taxon>
        <taxon>Actinomycetes</taxon>
        <taxon>Geodermatophilales</taxon>
        <taxon>Geodermatophilaceae</taxon>
        <taxon>Blastococcus</taxon>
    </lineage>
</organism>
<dbReference type="InterPro" id="IPR044855">
    <property type="entry name" value="CoA-Trfase_III_dom3_sf"/>
</dbReference>
<dbReference type="InterPro" id="IPR050483">
    <property type="entry name" value="CoA-transferase_III_domain"/>
</dbReference>
<dbReference type="Gene3D" id="3.30.1540.10">
    <property type="entry name" value="formyl-coa transferase, domain 3"/>
    <property type="match status" value="1"/>
</dbReference>
<dbReference type="PANTHER" id="PTHR48207:SF4">
    <property type="entry name" value="BLL6097 PROTEIN"/>
    <property type="match status" value="1"/>
</dbReference>
<keyword evidence="1 2" id="KW-0808">Transferase</keyword>
<evidence type="ECO:0000313" key="2">
    <source>
        <dbReference type="EMBL" id="MFD2094163.1"/>
    </source>
</evidence>
<evidence type="ECO:0000313" key="3">
    <source>
        <dbReference type="Proteomes" id="UP001597402"/>
    </source>
</evidence>
<dbReference type="RefSeq" id="WP_376880693.1">
    <property type="nucleotide sequence ID" value="NZ_JBHUHP010000030.1"/>
</dbReference>
<dbReference type="InterPro" id="IPR023606">
    <property type="entry name" value="CoA-Trfase_III_dom_1_sf"/>
</dbReference>
<dbReference type="Pfam" id="PF02515">
    <property type="entry name" value="CoA_transf_3"/>
    <property type="match status" value="1"/>
</dbReference>
<comment type="caution">
    <text evidence="2">The sequence shown here is derived from an EMBL/GenBank/DDBJ whole genome shotgun (WGS) entry which is preliminary data.</text>
</comment>
<gene>
    <name evidence="2" type="ORF">ACFSHS_21560</name>
</gene>
<dbReference type="PANTHER" id="PTHR48207">
    <property type="entry name" value="SUCCINATE--HYDROXYMETHYLGLUTARATE COA-TRANSFERASE"/>
    <property type="match status" value="1"/>
</dbReference>
<dbReference type="Proteomes" id="UP001597402">
    <property type="component" value="Unassembled WGS sequence"/>
</dbReference>